<dbReference type="GO" id="GO:0022857">
    <property type="term" value="F:transmembrane transporter activity"/>
    <property type="evidence" value="ECO:0007669"/>
    <property type="project" value="InterPro"/>
</dbReference>
<dbReference type="PROSITE" id="PS50850">
    <property type="entry name" value="MFS"/>
    <property type="match status" value="1"/>
</dbReference>
<keyword evidence="3" id="KW-0472">Membrane</keyword>
<feature type="transmembrane region" description="Helical" evidence="3">
    <location>
        <begin position="89"/>
        <end position="107"/>
    </location>
</feature>
<evidence type="ECO:0000256" key="2">
    <source>
        <dbReference type="ARBA" id="ARBA00022448"/>
    </source>
</evidence>
<evidence type="ECO:0000313" key="5">
    <source>
        <dbReference type="EMBL" id="KIX92043.1"/>
    </source>
</evidence>
<sequence length="226" mass="24076">MAMDNGTIEGDEKQLEGDKVEQQLENVPAVMPPAADDGLVTLNTGFVVSILSTQFGTAFWPIPTSFVLAVCIAFMTCGANSDLFGRRDFVLFGNVLTFISNIVARSAKQANTVMIAMTVMDFGSGNCQLAANVFWGGTTDITTGVLTSLTPNIGLVVGGMLTVAFVSRLRNWKWTLTGSVVITGLFGAPLALGQPGRKGMMIAFLVPNQITMGWGQYLSIAHTQLE</sequence>
<organism evidence="5 6">
    <name type="scientific">Fonsecaea multimorphosa CBS 102226</name>
    <dbReference type="NCBI Taxonomy" id="1442371"/>
    <lineage>
        <taxon>Eukaryota</taxon>
        <taxon>Fungi</taxon>
        <taxon>Dikarya</taxon>
        <taxon>Ascomycota</taxon>
        <taxon>Pezizomycotina</taxon>
        <taxon>Eurotiomycetes</taxon>
        <taxon>Chaetothyriomycetidae</taxon>
        <taxon>Chaetothyriales</taxon>
        <taxon>Herpotrichiellaceae</taxon>
        <taxon>Fonsecaea</taxon>
    </lineage>
</organism>
<evidence type="ECO:0000313" key="6">
    <source>
        <dbReference type="Proteomes" id="UP000053411"/>
    </source>
</evidence>
<dbReference type="EMBL" id="KN848112">
    <property type="protein sequence ID" value="KIX92043.1"/>
    <property type="molecule type" value="Genomic_DNA"/>
</dbReference>
<dbReference type="SUPFAM" id="SSF103473">
    <property type="entry name" value="MFS general substrate transporter"/>
    <property type="match status" value="1"/>
</dbReference>
<keyword evidence="2" id="KW-0813">Transport</keyword>
<comment type="subcellular location">
    <subcellularLocation>
        <location evidence="1">Membrane</location>
        <topology evidence="1">Multi-pass membrane protein</topology>
    </subcellularLocation>
</comment>
<dbReference type="GeneID" id="27718005"/>
<proteinExistence type="predicted"/>
<evidence type="ECO:0000256" key="1">
    <source>
        <dbReference type="ARBA" id="ARBA00004141"/>
    </source>
</evidence>
<dbReference type="Proteomes" id="UP000053411">
    <property type="component" value="Unassembled WGS sequence"/>
</dbReference>
<accession>A0A0D2K6Q0</accession>
<reference evidence="5 6" key="1">
    <citation type="submission" date="2015-01" db="EMBL/GenBank/DDBJ databases">
        <title>The Genome Sequence of Fonsecaea multimorphosa CBS 102226.</title>
        <authorList>
            <consortium name="The Broad Institute Genomics Platform"/>
            <person name="Cuomo C."/>
            <person name="de Hoog S."/>
            <person name="Gorbushina A."/>
            <person name="Stielow B."/>
            <person name="Teixiera M."/>
            <person name="Abouelleil A."/>
            <person name="Chapman S.B."/>
            <person name="Priest M."/>
            <person name="Young S.K."/>
            <person name="Wortman J."/>
            <person name="Nusbaum C."/>
            <person name="Birren B."/>
        </authorList>
    </citation>
    <scope>NUCLEOTIDE SEQUENCE [LARGE SCALE GENOMIC DNA]</scope>
    <source>
        <strain evidence="5 6">CBS 102226</strain>
    </source>
</reference>
<feature type="transmembrane region" description="Helical" evidence="3">
    <location>
        <begin position="172"/>
        <end position="192"/>
    </location>
</feature>
<dbReference type="Pfam" id="PF06609">
    <property type="entry name" value="TRI12"/>
    <property type="match status" value="1"/>
</dbReference>
<dbReference type="InterPro" id="IPR020846">
    <property type="entry name" value="MFS_dom"/>
</dbReference>
<gene>
    <name evidence="5" type="ORF">Z520_12259</name>
</gene>
<dbReference type="RefSeq" id="XP_016626166.1">
    <property type="nucleotide sequence ID" value="XM_016782745.1"/>
</dbReference>
<dbReference type="InterPro" id="IPR036259">
    <property type="entry name" value="MFS_trans_sf"/>
</dbReference>
<dbReference type="InterPro" id="IPR010573">
    <property type="entry name" value="MFS_Str1/Tri12-like"/>
</dbReference>
<dbReference type="VEuPathDB" id="FungiDB:Z520_12259"/>
<keyword evidence="3" id="KW-1133">Transmembrane helix</keyword>
<dbReference type="AlphaFoldDB" id="A0A0D2K6Q0"/>
<dbReference type="Gene3D" id="1.20.1250.20">
    <property type="entry name" value="MFS general substrate transporter like domains"/>
    <property type="match status" value="1"/>
</dbReference>
<feature type="domain" description="Major facilitator superfamily (MFS) profile" evidence="4">
    <location>
        <begin position="1"/>
        <end position="226"/>
    </location>
</feature>
<protein>
    <recommendedName>
        <fullName evidence="4">Major facilitator superfamily (MFS) profile domain-containing protein</fullName>
    </recommendedName>
</protein>
<keyword evidence="6" id="KW-1185">Reference proteome</keyword>
<dbReference type="GO" id="GO:0016020">
    <property type="term" value="C:membrane"/>
    <property type="evidence" value="ECO:0007669"/>
    <property type="project" value="UniProtKB-SubCell"/>
</dbReference>
<evidence type="ECO:0000256" key="3">
    <source>
        <dbReference type="SAM" id="Phobius"/>
    </source>
</evidence>
<feature type="transmembrane region" description="Helical" evidence="3">
    <location>
        <begin position="146"/>
        <end position="166"/>
    </location>
</feature>
<evidence type="ECO:0000259" key="4">
    <source>
        <dbReference type="PROSITE" id="PS50850"/>
    </source>
</evidence>
<name>A0A0D2K6Q0_9EURO</name>
<keyword evidence="3" id="KW-0812">Transmembrane</keyword>
<feature type="transmembrane region" description="Helical" evidence="3">
    <location>
        <begin position="58"/>
        <end position="77"/>
    </location>
</feature>